<keyword evidence="5 6" id="KW-0472">Membrane</keyword>
<evidence type="ECO:0000256" key="4">
    <source>
        <dbReference type="ARBA" id="ARBA00022833"/>
    </source>
</evidence>
<comment type="similarity">
    <text evidence="6">Belongs to the inorganic carbon transporter (TC 9.A.2) DabA family.</text>
</comment>
<dbReference type="Proteomes" id="UP000249566">
    <property type="component" value="Chromosome 1"/>
</dbReference>
<dbReference type="PANTHER" id="PTHR38344:SF1">
    <property type="entry name" value="INORGANIC CARBON TRANSPORTER SUBUNIT DABA-RELATED"/>
    <property type="match status" value="1"/>
</dbReference>
<reference evidence="7 8" key="1">
    <citation type="submission" date="2018-06" db="EMBL/GenBank/DDBJ databases">
        <authorList>
            <consortium name="Pathogen Informatics"/>
            <person name="Doyle S."/>
        </authorList>
    </citation>
    <scope>NUCLEOTIDE SEQUENCE [LARGE SCALE GENOMIC DNA]</scope>
    <source>
        <strain evidence="7 8">NCTC12272</strain>
    </source>
</reference>
<comment type="subcellular location">
    <subcellularLocation>
        <location evidence="6">Cell membrane</location>
        <topology evidence="6">Peripheral membrane protein</topology>
    </subcellularLocation>
</comment>
<protein>
    <recommendedName>
        <fullName evidence="6">Probable inorganic carbon transporter subunit DabA</fullName>
    </recommendedName>
</protein>
<comment type="subunit">
    <text evidence="6">Forms a complex with DabB.</text>
</comment>
<evidence type="ECO:0000313" key="7">
    <source>
        <dbReference type="EMBL" id="SQG89074.1"/>
    </source>
</evidence>
<keyword evidence="2 6" id="KW-1003">Cell membrane</keyword>
<evidence type="ECO:0000256" key="3">
    <source>
        <dbReference type="ARBA" id="ARBA00022723"/>
    </source>
</evidence>
<gene>
    <name evidence="6" type="primary">dabA</name>
    <name evidence="7" type="ORF">NCTC12272_00240</name>
</gene>
<evidence type="ECO:0000256" key="2">
    <source>
        <dbReference type="ARBA" id="ARBA00022475"/>
    </source>
</evidence>
<evidence type="ECO:0000256" key="6">
    <source>
        <dbReference type="HAMAP-Rule" id="MF_01871"/>
    </source>
</evidence>
<keyword evidence="7" id="KW-0812">Transmembrane</keyword>
<dbReference type="EMBL" id="LS483412">
    <property type="protein sequence ID" value="SQG89074.1"/>
    <property type="molecule type" value="Genomic_DNA"/>
</dbReference>
<dbReference type="RefSeq" id="WP_032828958.1">
    <property type="nucleotide sequence ID" value="NZ_CAAAIJ010000003.1"/>
</dbReference>
<keyword evidence="1 6" id="KW-0813">Transport</keyword>
<keyword evidence="3 6" id="KW-0479">Metal-binding</keyword>
<dbReference type="AlphaFoldDB" id="A0AAX2IW83"/>
<evidence type="ECO:0000313" key="8">
    <source>
        <dbReference type="Proteomes" id="UP000249566"/>
    </source>
</evidence>
<dbReference type="HAMAP" id="MF_01871">
    <property type="entry name" value="DabA"/>
    <property type="match status" value="1"/>
</dbReference>
<feature type="binding site" evidence="6">
    <location>
        <position position="278"/>
    </location>
    <ligand>
        <name>Zn(2+)</name>
        <dbReference type="ChEBI" id="CHEBI:29105"/>
    </ligand>
</feature>
<proteinExistence type="inferred from homology"/>
<feature type="binding site" evidence="6">
    <location>
        <position position="280"/>
    </location>
    <ligand>
        <name>Zn(2+)</name>
        <dbReference type="ChEBI" id="CHEBI:29105"/>
    </ligand>
</feature>
<dbReference type="PANTHER" id="PTHR38344">
    <property type="entry name" value="UPF0753 PROTEIN AQ_863"/>
    <property type="match status" value="1"/>
</dbReference>
<comment type="cofactor">
    <cofactor evidence="6">
        <name>Zn(2+)</name>
        <dbReference type="ChEBI" id="CHEBI:29105"/>
    </cofactor>
</comment>
<organism evidence="7 8">
    <name type="scientific">Legionella pneumophila subsp. pascullei</name>
    <dbReference type="NCBI Taxonomy" id="91890"/>
    <lineage>
        <taxon>Bacteria</taxon>
        <taxon>Pseudomonadati</taxon>
        <taxon>Pseudomonadota</taxon>
        <taxon>Gammaproteobacteria</taxon>
        <taxon>Legionellales</taxon>
        <taxon>Legionellaceae</taxon>
        <taxon>Legionella</taxon>
    </lineage>
</organism>
<feature type="binding site" evidence="6">
    <location>
        <position position="460"/>
    </location>
    <ligand>
        <name>Zn(2+)</name>
        <dbReference type="ChEBI" id="CHEBI:29105"/>
    </ligand>
</feature>
<dbReference type="GO" id="GO:0005886">
    <property type="term" value="C:plasma membrane"/>
    <property type="evidence" value="ECO:0007669"/>
    <property type="project" value="UniProtKB-SubCell"/>
</dbReference>
<comment type="function">
    <text evidence="6">Part of an energy-coupled inorganic carbon pump.</text>
</comment>
<dbReference type="InterPro" id="IPR018752">
    <property type="entry name" value="DabA"/>
</dbReference>
<name>A0AAX2IW83_LEGPN</name>
<evidence type="ECO:0000256" key="1">
    <source>
        <dbReference type="ARBA" id="ARBA00022448"/>
    </source>
</evidence>
<dbReference type="Pfam" id="PF10070">
    <property type="entry name" value="DabA"/>
    <property type="match status" value="2"/>
</dbReference>
<feature type="binding site" evidence="6">
    <location>
        <position position="475"/>
    </location>
    <ligand>
        <name>Zn(2+)</name>
        <dbReference type="ChEBI" id="CHEBI:29105"/>
    </ligand>
</feature>
<keyword evidence="4 6" id="KW-0862">Zinc</keyword>
<dbReference type="GO" id="GO:0008270">
    <property type="term" value="F:zinc ion binding"/>
    <property type="evidence" value="ECO:0007669"/>
    <property type="project" value="UniProtKB-UniRule"/>
</dbReference>
<accession>A0AAX2IW83</accession>
<sequence>MNNLTAINPKIKNDIKTKHSNYKLDNDEVAIRAMVNNVAKQITPVWPLEKFIACNPLHGFESLSFEEAVLQNQTAKKGVPFNEKLERVNWHMIKWCGSFLDIGQGTIEMPHRDKGLYFGFLKLAPFDSTLHQNNKSTKAWLANLPEMPEQAIRLCLDKLGILIKEQEKFLQTTLSHLPGWAGYIKWISEWKNRTGKEENPVSLVDFLAVRLVLTCLLWPEAAQEEKKKEKNNPDAKKIIEKIKNKEDVYRQLLLNKLLPELNQIHLKPKRPDAQMVFCIDVRSEPFRRSIEKLGDYETLGFAGFFGLPVSITDYDNEKKKDSCPVLLKPRFSIYEKPVAANEHCIEHHKKGKAFKKHISRVYQQLKYNFSTPFTLVESLGIWCGITMLLKSCIPLFARRLYKDFDELICPPIQTQPVFELDLFDQEVGISLKEQTAYAEMTLRLMGLTDNFAKLIIFCGHGSSTQNNPYASALDCGACGGNQGGKNAQLLASILNKTAVRRALAENGINIPQDTVFYGAQHDTTTDEVEIYYSNVSQLIHQDILKQLRMDLKAAQHNNNLERINQLKATAPAQKDIARRSADWSETRPEWGLARNAAFIIAPRQLTKNINLEGRCFLHSYDWSQDKEGALLETILTAPMVVAQWINTQYLFSTIDNVAYGSGSKITHNVTGKIGVMQGNGSDLMHGLPLQSVMSNDDTPFHEPQRLLTIAYAPREIVSALIEKQDVLKTLFFNEWVHLVVIDPRNHLFYRLEKTNTWTLIQ</sequence>
<evidence type="ECO:0000256" key="5">
    <source>
        <dbReference type="ARBA" id="ARBA00023136"/>
    </source>
</evidence>